<dbReference type="EMBL" id="BMAW01041543">
    <property type="protein sequence ID" value="GFS29207.1"/>
    <property type="molecule type" value="Genomic_DNA"/>
</dbReference>
<evidence type="ECO:0000313" key="2">
    <source>
        <dbReference type="Proteomes" id="UP000887013"/>
    </source>
</evidence>
<evidence type="ECO:0000313" key="1">
    <source>
        <dbReference type="EMBL" id="GFS29207.1"/>
    </source>
</evidence>
<name>A0A8X6M7D5_NEPPI</name>
<keyword evidence="2" id="KW-1185">Reference proteome</keyword>
<dbReference type="AlphaFoldDB" id="A0A8X6M7D5"/>
<reference evidence="1" key="1">
    <citation type="submission" date="2020-08" db="EMBL/GenBank/DDBJ databases">
        <title>Multicomponent nature underlies the extraordinary mechanical properties of spider dragline silk.</title>
        <authorList>
            <person name="Kono N."/>
            <person name="Nakamura H."/>
            <person name="Mori M."/>
            <person name="Yoshida Y."/>
            <person name="Ohtoshi R."/>
            <person name="Malay A.D."/>
            <person name="Moran D.A.P."/>
            <person name="Tomita M."/>
            <person name="Numata K."/>
            <person name="Arakawa K."/>
        </authorList>
    </citation>
    <scope>NUCLEOTIDE SEQUENCE</scope>
</reference>
<dbReference type="Proteomes" id="UP000887013">
    <property type="component" value="Unassembled WGS sequence"/>
</dbReference>
<comment type="caution">
    <text evidence="1">The sequence shown here is derived from an EMBL/GenBank/DDBJ whole genome shotgun (WGS) entry which is preliminary data.</text>
</comment>
<accession>A0A8X6M7D5</accession>
<proteinExistence type="predicted"/>
<gene>
    <name evidence="1" type="ORF">NPIL_655801</name>
</gene>
<sequence>MHTEYKREFLKPQLHLYPPIKKKKMYTKLSKVATVLCQMSFVFTLYLSLGCLNKASELKTTTQTLGQHFEGSMKSLEVDRKLSLVISCARMKMRISAAPSRRSDLRVHLLTANDTRDGYLQDILVSKGTQQLAVQNWIIPAKRSAIPNRKTLDSTQDEKITFYMDKGYKYLRFKNLLRRFCSLPSAITMVVAS</sequence>
<protein>
    <submittedName>
        <fullName evidence="1">Uncharacterized protein</fullName>
    </submittedName>
</protein>
<organism evidence="1 2">
    <name type="scientific">Nephila pilipes</name>
    <name type="common">Giant wood spider</name>
    <name type="synonym">Nephila maculata</name>
    <dbReference type="NCBI Taxonomy" id="299642"/>
    <lineage>
        <taxon>Eukaryota</taxon>
        <taxon>Metazoa</taxon>
        <taxon>Ecdysozoa</taxon>
        <taxon>Arthropoda</taxon>
        <taxon>Chelicerata</taxon>
        <taxon>Arachnida</taxon>
        <taxon>Araneae</taxon>
        <taxon>Araneomorphae</taxon>
        <taxon>Entelegynae</taxon>
        <taxon>Araneoidea</taxon>
        <taxon>Nephilidae</taxon>
        <taxon>Nephila</taxon>
    </lineage>
</organism>